<evidence type="ECO:0000313" key="2">
    <source>
        <dbReference type="EMBL" id="KAL0176901.1"/>
    </source>
</evidence>
<evidence type="ECO:0000313" key="3">
    <source>
        <dbReference type="Proteomes" id="UP001529510"/>
    </source>
</evidence>
<keyword evidence="3" id="KW-1185">Reference proteome</keyword>
<proteinExistence type="predicted"/>
<dbReference type="Proteomes" id="UP001529510">
    <property type="component" value="Unassembled WGS sequence"/>
</dbReference>
<protein>
    <submittedName>
        <fullName evidence="2">Uncharacterized protein</fullName>
    </submittedName>
</protein>
<name>A0ABD0PU04_CIRMR</name>
<gene>
    <name evidence="2" type="ORF">M9458_029231</name>
</gene>
<feature type="non-terminal residue" evidence="2">
    <location>
        <position position="1"/>
    </location>
</feature>
<sequence>SVMLEDGQDGMDSGSLTPGSARQVCIQRHPSHGFGFIAGSERPVVVRSVSA</sequence>
<organism evidence="2 3">
    <name type="scientific">Cirrhinus mrigala</name>
    <name type="common">Mrigala</name>
    <dbReference type="NCBI Taxonomy" id="683832"/>
    <lineage>
        <taxon>Eukaryota</taxon>
        <taxon>Metazoa</taxon>
        <taxon>Chordata</taxon>
        <taxon>Craniata</taxon>
        <taxon>Vertebrata</taxon>
        <taxon>Euteleostomi</taxon>
        <taxon>Actinopterygii</taxon>
        <taxon>Neopterygii</taxon>
        <taxon>Teleostei</taxon>
        <taxon>Ostariophysi</taxon>
        <taxon>Cypriniformes</taxon>
        <taxon>Cyprinidae</taxon>
        <taxon>Labeoninae</taxon>
        <taxon>Labeonini</taxon>
        <taxon>Cirrhinus</taxon>
    </lineage>
</organism>
<dbReference type="EMBL" id="JAMKFB020000014">
    <property type="protein sequence ID" value="KAL0176901.1"/>
    <property type="molecule type" value="Genomic_DNA"/>
</dbReference>
<feature type="region of interest" description="Disordered" evidence="1">
    <location>
        <begin position="1"/>
        <end position="21"/>
    </location>
</feature>
<reference evidence="2 3" key="1">
    <citation type="submission" date="2024-05" db="EMBL/GenBank/DDBJ databases">
        <title>Genome sequencing and assembly of Indian major carp, Cirrhinus mrigala (Hamilton, 1822).</title>
        <authorList>
            <person name="Mohindra V."/>
            <person name="Chowdhury L.M."/>
            <person name="Lal K."/>
            <person name="Jena J.K."/>
        </authorList>
    </citation>
    <scope>NUCLEOTIDE SEQUENCE [LARGE SCALE GENOMIC DNA]</scope>
    <source>
        <strain evidence="2">CM1030</strain>
        <tissue evidence="2">Blood</tissue>
    </source>
</reference>
<feature type="non-terminal residue" evidence="2">
    <location>
        <position position="51"/>
    </location>
</feature>
<comment type="caution">
    <text evidence="2">The sequence shown here is derived from an EMBL/GenBank/DDBJ whole genome shotgun (WGS) entry which is preliminary data.</text>
</comment>
<accession>A0ABD0PU04</accession>
<evidence type="ECO:0000256" key="1">
    <source>
        <dbReference type="SAM" id="MobiDB-lite"/>
    </source>
</evidence>
<dbReference type="AlphaFoldDB" id="A0ABD0PU04"/>